<proteinExistence type="predicted"/>
<feature type="compositionally biased region" description="Basic and acidic residues" evidence="1">
    <location>
        <begin position="43"/>
        <end position="59"/>
    </location>
</feature>
<evidence type="ECO:0000256" key="1">
    <source>
        <dbReference type="SAM" id="MobiDB-lite"/>
    </source>
</evidence>
<dbReference type="AlphaFoldDB" id="A0AA38G736"/>
<dbReference type="InterPro" id="IPR021109">
    <property type="entry name" value="Peptidase_aspartic_dom_sf"/>
</dbReference>
<dbReference type="PANTHER" id="PTHR33240">
    <property type="entry name" value="OS08G0508500 PROTEIN"/>
    <property type="match status" value="1"/>
</dbReference>
<gene>
    <name evidence="2" type="ORF">KI387_025247</name>
</gene>
<evidence type="ECO:0000313" key="2">
    <source>
        <dbReference type="EMBL" id="KAH9316620.1"/>
    </source>
</evidence>
<feature type="non-terminal residue" evidence="2">
    <location>
        <position position="279"/>
    </location>
</feature>
<dbReference type="PANTHER" id="PTHR33240:SF15">
    <property type="entry name" value="GAG-PRO-LIKE PROTEIN"/>
    <property type="match status" value="1"/>
</dbReference>
<sequence>HKTEKCLWLHHYIQDLIDNGEIEVDNPGKMQTPNEKMGIYKEPFPKHDKSEKTKPDRGDSSQTYKATNYLYTKRDNNHYDSLIGCIHSPTDRVNTIQIKGKDCAAVTRHAHLVILEPSLLTPQTGKYNLLEQLERTPAKISILDLLKISNVHKDILYQTLQGSGVPLEVDPMYLQATVANIAPSEHLTFNHREVPTENPKHNLPLYIEVVVTRRKIKRVLVDNGSGLNICTLKLVKQLGHTEADLESHIITITAYDNAERESAGTITLPMEVGPTCHQT</sequence>
<dbReference type="Gene3D" id="2.40.70.10">
    <property type="entry name" value="Acid Proteases"/>
    <property type="match status" value="1"/>
</dbReference>
<organism evidence="2 3">
    <name type="scientific">Taxus chinensis</name>
    <name type="common">Chinese yew</name>
    <name type="synonym">Taxus wallichiana var. chinensis</name>
    <dbReference type="NCBI Taxonomy" id="29808"/>
    <lineage>
        <taxon>Eukaryota</taxon>
        <taxon>Viridiplantae</taxon>
        <taxon>Streptophyta</taxon>
        <taxon>Embryophyta</taxon>
        <taxon>Tracheophyta</taxon>
        <taxon>Spermatophyta</taxon>
        <taxon>Pinopsida</taxon>
        <taxon>Pinidae</taxon>
        <taxon>Conifers II</taxon>
        <taxon>Cupressales</taxon>
        <taxon>Taxaceae</taxon>
        <taxon>Taxus</taxon>
    </lineage>
</organism>
<feature type="non-terminal residue" evidence="2">
    <location>
        <position position="1"/>
    </location>
</feature>
<keyword evidence="3" id="KW-1185">Reference proteome</keyword>
<feature type="region of interest" description="Disordered" evidence="1">
    <location>
        <begin position="28"/>
        <end position="63"/>
    </location>
</feature>
<evidence type="ECO:0000313" key="3">
    <source>
        <dbReference type="Proteomes" id="UP000824469"/>
    </source>
</evidence>
<dbReference type="Proteomes" id="UP000824469">
    <property type="component" value="Unassembled WGS sequence"/>
</dbReference>
<protein>
    <submittedName>
        <fullName evidence="2">Uncharacterized protein</fullName>
    </submittedName>
</protein>
<accession>A0AA38G736</accession>
<comment type="caution">
    <text evidence="2">The sequence shown here is derived from an EMBL/GenBank/DDBJ whole genome shotgun (WGS) entry which is preliminary data.</text>
</comment>
<dbReference type="OMA" id="YINTRCK"/>
<dbReference type="EMBL" id="JAHRHJ020000005">
    <property type="protein sequence ID" value="KAH9316620.1"/>
    <property type="molecule type" value="Genomic_DNA"/>
</dbReference>
<reference evidence="2 3" key="1">
    <citation type="journal article" date="2021" name="Nat. Plants">
        <title>The Taxus genome provides insights into paclitaxel biosynthesis.</title>
        <authorList>
            <person name="Xiong X."/>
            <person name="Gou J."/>
            <person name="Liao Q."/>
            <person name="Li Y."/>
            <person name="Zhou Q."/>
            <person name="Bi G."/>
            <person name="Li C."/>
            <person name="Du R."/>
            <person name="Wang X."/>
            <person name="Sun T."/>
            <person name="Guo L."/>
            <person name="Liang H."/>
            <person name="Lu P."/>
            <person name="Wu Y."/>
            <person name="Zhang Z."/>
            <person name="Ro D.K."/>
            <person name="Shang Y."/>
            <person name="Huang S."/>
            <person name="Yan J."/>
        </authorList>
    </citation>
    <scope>NUCLEOTIDE SEQUENCE [LARGE SCALE GENOMIC DNA]</scope>
    <source>
        <strain evidence="2">Ta-2019</strain>
    </source>
</reference>
<name>A0AA38G736_TAXCH</name>